<comment type="subcellular location">
    <subcellularLocation>
        <location evidence="1">Membrane</location>
        <topology evidence="1">Multi-pass membrane protein</topology>
    </subcellularLocation>
</comment>
<organism evidence="6 7">
    <name type="scientific">Limnovirga soli</name>
    <dbReference type="NCBI Taxonomy" id="2656915"/>
    <lineage>
        <taxon>Bacteria</taxon>
        <taxon>Pseudomonadati</taxon>
        <taxon>Bacteroidota</taxon>
        <taxon>Chitinophagia</taxon>
        <taxon>Chitinophagales</taxon>
        <taxon>Chitinophagaceae</taxon>
        <taxon>Limnovirga</taxon>
    </lineage>
</organism>
<reference evidence="6" key="1">
    <citation type="submission" date="2019-10" db="EMBL/GenBank/DDBJ databases">
        <title>Draft genome sequence of Panacibacter sp. KCS-6.</title>
        <authorList>
            <person name="Yim K.J."/>
        </authorList>
    </citation>
    <scope>NUCLEOTIDE SEQUENCE</scope>
    <source>
        <strain evidence="6">KCS-6</strain>
    </source>
</reference>
<gene>
    <name evidence="6" type="ORF">GD597_19960</name>
</gene>
<dbReference type="Proteomes" id="UP000598971">
    <property type="component" value="Unassembled WGS sequence"/>
</dbReference>
<feature type="transmembrane region" description="Helical" evidence="5">
    <location>
        <begin position="66"/>
        <end position="99"/>
    </location>
</feature>
<evidence type="ECO:0000313" key="6">
    <source>
        <dbReference type="EMBL" id="NNV57755.1"/>
    </source>
</evidence>
<evidence type="ECO:0000256" key="3">
    <source>
        <dbReference type="ARBA" id="ARBA00022989"/>
    </source>
</evidence>
<accession>A0A8J8JVU8</accession>
<dbReference type="InterPro" id="IPR019109">
    <property type="entry name" value="MamF_MmsF"/>
</dbReference>
<evidence type="ECO:0000256" key="4">
    <source>
        <dbReference type="ARBA" id="ARBA00023136"/>
    </source>
</evidence>
<feature type="transmembrane region" description="Helical" evidence="5">
    <location>
        <begin position="24"/>
        <end position="46"/>
    </location>
</feature>
<keyword evidence="3 5" id="KW-1133">Transmembrane helix</keyword>
<sequence length="119" mass="13142">MSTNSYLGTDMPPGYTPTSDEKTLALLSHVLTFIAPLLAPLIIYLVKKDESHFVAAHAKESLNFQITIIIIFIGLLVSVIGILFMWAAGLIYAVLVIVATIRASEGKLYKYPFCLRIIK</sequence>
<dbReference type="Pfam" id="PF09685">
    <property type="entry name" value="MamF_MmsF"/>
    <property type="match status" value="1"/>
</dbReference>
<comment type="caution">
    <text evidence="6">The sequence shown here is derived from an EMBL/GenBank/DDBJ whole genome shotgun (WGS) entry which is preliminary data.</text>
</comment>
<protein>
    <submittedName>
        <fullName evidence="6">DUF4870 domain-containing protein</fullName>
    </submittedName>
</protein>
<evidence type="ECO:0000313" key="7">
    <source>
        <dbReference type="Proteomes" id="UP000598971"/>
    </source>
</evidence>
<dbReference type="RefSeq" id="WP_171609701.1">
    <property type="nucleotide sequence ID" value="NZ_WHPF01000018.1"/>
</dbReference>
<evidence type="ECO:0000256" key="2">
    <source>
        <dbReference type="ARBA" id="ARBA00022692"/>
    </source>
</evidence>
<keyword evidence="7" id="KW-1185">Reference proteome</keyword>
<proteinExistence type="predicted"/>
<name>A0A8J8JVU8_9BACT</name>
<dbReference type="EMBL" id="WHPF01000018">
    <property type="protein sequence ID" value="NNV57755.1"/>
    <property type="molecule type" value="Genomic_DNA"/>
</dbReference>
<evidence type="ECO:0000256" key="5">
    <source>
        <dbReference type="SAM" id="Phobius"/>
    </source>
</evidence>
<keyword evidence="2 5" id="KW-0812">Transmembrane</keyword>
<keyword evidence="4 5" id="KW-0472">Membrane</keyword>
<evidence type="ECO:0000256" key="1">
    <source>
        <dbReference type="ARBA" id="ARBA00004141"/>
    </source>
</evidence>
<dbReference type="AlphaFoldDB" id="A0A8J8JVU8"/>